<keyword evidence="2" id="KW-1133">Transmembrane helix</keyword>
<feature type="region of interest" description="Disordered" evidence="1">
    <location>
        <begin position="370"/>
        <end position="397"/>
    </location>
</feature>
<evidence type="ECO:0000256" key="2">
    <source>
        <dbReference type="SAM" id="Phobius"/>
    </source>
</evidence>
<feature type="compositionally biased region" description="Polar residues" evidence="1">
    <location>
        <begin position="375"/>
        <end position="397"/>
    </location>
</feature>
<evidence type="ECO:0000313" key="4">
    <source>
        <dbReference type="EMBL" id="DAD33322.1"/>
    </source>
</evidence>
<dbReference type="PANTHER" id="PTHR46038:SF38">
    <property type="entry name" value="GLYCOSYLTRANSFERASE-RELATED"/>
    <property type="match status" value="1"/>
</dbReference>
<reference evidence="4 5" key="1">
    <citation type="journal article" date="2020" name="Mol. Biol. Evol.">
        <title>Distinct Expression and Methylation Patterns for Genes with Different Fates following a Single Whole-Genome Duplication in Flowering Plants.</title>
        <authorList>
            <person name="Shi T."/>
            <person name="Rahmani R.S."/>
            <person name="Gugger P.F."/>
            <person name="Wang M."/>
            <person name="Li H."/>
            <person name="Zhang Y."/>
            <person name="Li Z."/>
            <person name="Wang Q."/>
            <person name="Van de Peer Y."/>
            <person name="Marchal K."/>
            <person name="Chen J."/>
        </authorList>
    </citation>
    <scope>NUCLEOTIDE SEQUENCE [LARGE SCALE GENOMIC DNA]</scope>
    <source>
        <tissue evidence="4">Leaf</tissue>
    </source>
</reference>
<name>A0A822YLC4_NELNU</name>
<dbReference type="Pfam" id="PF03407">
    <property type="entry name" value="Nucleotid_trans"/>
    <property type="match status" value="1"/>
</dbReference>
<comment type="caution">
    <text evidence="4">The sequence shown here is derived from an EMBL/GenBank/DDBJ whole genome shotgun (WGS) entry which is preliminary data.</text>
</comment>
<sequence>MPMKMIGSAASSRGNSSEMLPDSDSPVRRILTLLIIFAVVAFSCHIIYDTQTYSYLILPRPFGRSSSTVNQIFSSDAVNKSQPDTKELSLEGILKKAAMEDKTVILAPLNEAWASPGSIIDLFIESFRIGNNTSWLLNHLIIVALDQKAYIRCLAVHTYCFALVTEGVDFSGSEAYFMTSDYLKMVLRKIDFLRSVLEMGYNFIFSDGDIMWFRNPFPQFYLDADFQVACDHFTGNSTNLNNGPNTGFMYVKSNNRTIEFYKFWYSSREKYPRKHDQDVLNKIKHDPYIKNIGLKIRFLDTAYFGGFCEPSRDLNRVCTMHANCCFGLDSKLHDLRVMLDDWKKFLSSPASVNGSKMSWSVPQNCSIKSFHPPSKKNNTQPSKNNTQLSTQAERSKI</sequence>
<dbReference type="InterPro" id="IPR005069">
    <property type="entry name" value="Nucl-diP-sugar_transferase"/>
</dbReference>
<evidence type="ECO:0000256" key="1">
    <source>
        <dbReference type="SAM" id="MobiDB-lite"/>
    </source>
</evidence>
<dbReference type="Proteomes" id="UP000607653">
    <property type="component" value="Unassembled WGS sequence"/>
</dbReference>
<dbReference type="InterPro" id="IPR044821">
    <property type="entry name" value="At1g28695/At4g15970-like"/>
</dbReference>
<evidence type="ECO:0000259" key="3">
    <source>
        <dbReference type="Pfam" id="PF03407"/>
    </source>
</evidence>
<keyword evidence="2" id="KW-0812">Transmembrane</keyword>
<proteinExistence type="predicted"/>
<dbReference type="AlphaFoldDB" id="A0A822YLC4"/>
<dbReference type="EMBL" id="DUZY01000003">
    <property type="protein sequence ID" value="DAD33322.1"/>
    <property type="molecule type" value="Genomic_DNA"/>
</dbReference>
<accession>A0A822YLC4</accession>
<dbReference type="PANTHER" id="PTHR46038">
    <property type="entry name" value="EXPRESSED PROTEIN-RELATED"/>
    <property type="match status" value="1"/>
</dbReference>
<feature type="transmembrane region" description="Helical" evidence="2">
    <location>
        <begin position="30"/>
        <end position="48"/>
    </location>
</feature>
<organism evidence="4 5">
    <name type="scientific">Nelumbo nucifera</name>
    <name type="common">Sacred lotus</name>
    <dbReference type="NCBI Taxonomy" id="4432"/>
    <lineage>
        <taxon>Eukaryota</taxon>
        <taxon>Viridiplantae</taxon>
        <taxon>Streptophyta</taxon>
        <taxon>Embryophyta</taxon>
        <taxon>Tracheophyta</taxon>
        <taxon>Spermatophyta</taxon>
        <taxon>Magnoliopsida</taxon>
        <taxon>Proteales</taxon>
        <taxon>Nelumbonaceae</taxon>
        <taxon>Nelumbo</taxon>
    </lineage>
</organism>
<feature type="region of interest" description="Disordered" evidence="1">
    <location>
        <begin position="1"/>
        <end position="23"/>
    </location>
</feature>
<feature type="compositionally biased region" description="Polar residues" evidence="1">
    <location>
        <begin position="9"/>
        <end position="18"/>
    </location>
</feature>
<keyword evidence="5" id="KW-1185">Reference proteome</keyword>
<protein>
    <recommendedName>
        <fullName evidence="3">Nucleotide-diphospho-sugar transferase domain-containing protein</fullName>
    </recommendedName>
</protein>
<keyword evidence="2" id="KW-0472">Membrane</keyword>
<feature type="domain" description="Nucleotide-diphospho-sugar transferase" evidence="3">
    <location>
        <begin position="136"/>
        <end position="335"/>
    </location>
</feature>
<evidence type="ECO:0000313" key="5">
    <source>
        <dbReference type="Proteomes" id="UP000607653"/>
    </source>
</evidence>
<gene>
    <name evidence="4" type="ORF">HUJ06_012173</name>
</gene>